<feature type="signal peptide" evidence="1">
    <location>
        <begin position="1"/>
        <end position="24"/>
    </location>
</feature>
<comment type="caution">
    <text evidence="2">The sequence shown here is derived from an EMBL/GenBank/DDBJ whole genome shotgun (WGS) entry which is preliminary data.</text>
</comment>
<dbReference type="EMBL" id="VSWC01000027">
    <property type="protein sequence ID" value="KAA1110349.1"/>
    <property type="molecule type" value="Genomic_DNA"/>
</dbReference>
<dbReference type="Proteomes" id="UP000324748">
    <property type="component" value="Unassembled WGS sequence"/>
</dbReference>
<gene>
    <name evidence="2" type="ORF">PGT21_018674</name>
</gene>
<name>A0A5B0QB53_PUCGR</name>
<evidence type="ECO:0000256" key="1">
    <source>
        <dbReference type="SAM" id="SignalP"/>
    </source>
</evidence>
<keyword evidence="3" id="KW-1185">Reference proteome</keyword>
<dbReference type="OrthoDB" id="10467086at2759"/>
<evidence type="ECO:0000313" key="3">
    <source>
        <dbReference type="Proteomes" id="UP000324748"/>
    </source>
</evidence>
<keyword evidence="1" id="KW-0732">Signal</keyword>
<protein>
    <submittedName>
        <fullName evidence="2">Uncharacterized protein</fullName>
    </submittedName>
</protein>
<organism evidence="2 3">
    <name type="scientific">Puccinia graminis f. sp. tritici</name>
    <dbReference type="NCBI Taxonomy" id="56615"/>
    <lineage>
        <taxon>Eukaryota</taxon>
        <taxon>Fungi</taxon>
        <taxon>Dikarya</taxon>
        <taxon>Basidiomycota</taxon>
        <taxon>Pucciniomycotina</taxon>
        <taxon>Pucciniomycetes</taxon>
        <taxon>Pucciniales</taxon>
        <taxon>Pucciniaceae</taxon>
        <taxon>Puccinia</taxon>
    </lineage>
</organism>
<proteinExistence type="predicted"/>
<evidence type="ECO:0000313" key="2">
    <source>
        <dbReference type="EMBL" id="KAA1110349.1"/>
    </source>
</evidence>
<feature type="chain" id="PRO_5022885041" evidence="1">
    <location>
        <begin position="25"/>
        <end position="484"/>
    </location>
</feature>
<dbReference type="AlphaFoldDB" id="A0A5B0QB53"/>
<sequence>MFLSNSFFYIALHILGALRLEVLAYPHSSPDAIAGFVGSIDREAEDHVVPDIALGPEAVSGYHAHGRNEVAPSMSQDKLKSLEQEWSHIATQLESKVKYSVSTAGLDGMLKNVYEYLQLKVDDLLAKESLRKEINQMDIPSRTYANPAYKEKASKLISISAGNADKKTKEIQFKKGWLGLKESFMYPKDKDDTVLQFYKVQVLLCLFTFFDFLVKYSGYNVVEPELLEIIQLSQPDVLIQFIHFYLEFLWSNTVPGYLHTVDPTLESLGTSRGMRPFHGFIQALDPESQRRLVHDSLEIMMKALEKKFYPRETDTSEFITIFKPFFQKNMYLKKKITNDHFSSISDSENFETERIGKIGPILQYAYKCIQKPPKNSDRKKSTHEFVFSYYFLNYIDTFDKEAIEKSNFEGINSELLKKQLEFICNTCRILNDPFVFYEENQLKFEKKITQYKKNKEMKKWSKEFQEALFSWENMDLFQPLRQSH</sequence>
<accession>A0A5B0QB53</accession>
<reference evidence="2 3" key="1">
    <citation type="submission" date="2019-05" db="EMBL/GenBank/DDBJ databases">
        <title>Emergence of the Ug99 lineage of the wheat stem rust pathogen through somatic hybridization.</title>
        <authorList>
            <person name="Li F."/>
            <person name="Upadhyaya N.M."/>
            <person name="Sperschneider J."/>
            <person name="Matny O."/>
            <person name="Nguyen-Phuc H."/>
            <person name="Mago R."/>
            <person name="Raley C."/>
            <person name="Miller M.E."/>
            <person name="Silverstein K.A.T."/>
            <person name="Henningsen E."/>
            <person name="Hirsch C.D."/>
            <person name="Visser B."/>
            <person name="Pretorius Z.A."/>
            <person name="Steffenson B.J."/>
            <person name="Schwessinger B."/>
            <person name="Dodds P.N."/>
            <person name="Figueroa M."/>
        </authorList>
    </citation>
    <scope>NUCLEOTIDE SEQUENCE [LARGE SCALE GENOMIC DNA]</scope>
    <source>
        <strain evidence="2">21-0</strain>
    </source>
</reference>